<comment type="caution">
    <text evidence="8">The sequence shown here is derived from an EMBL/GenBank/DDBJ whole genome shotgun (WGS) entry which is preliminary data.</text>
</comment>
<feature type="transmembrane region" description="Helical" evidence="7">
    <location>
        <begin position="63"/>
        <end position="81"/>
    </location>
</feature>
<dbReference type="GO" id="GO:0005886">
    <property type="term" value="C:plasma membrane"/>
    <property type="evidence" value="ECO:0007669"/>
    <property type="project" value="UniProtKB-SubCell"/>
</dbReference>
<comment type="similarity">
    <text evidence="2">Belongs to the UPF0410 family.</text>
</comment>
<sequence length="87" mass="9080">MGIISWIVLGLIAGGIAKALMPGRDPGGCIVTILLGVAGAFVGGWVGKTLFHVELGTFFDLRTWGLAVLGALILLVGYRLIFGKPRS</sequence>
<accession>A0A4R4Z453</accession>
<dbReference type="OrthoDB" id="9811343at2"/>
<evidence type="ECO:0000256" key="3">
    <source>
        <dbReference type="ARBA" id="ARBA00022475"/>
    </source>
</evidence>
<proteinExistence type="inferred from homology"/>
<dbReference type="Proteomes" id="UP000294947">
    <property type="component" value="Unassembled WGS sequence"/>
</dbReference>
<dbReference type="PANTHER" id="PTHR33884:SF3">
    <property type="entry name" value="UPF0410 PROTEIN YMGE"/>
    <property type="match status" value="1"/>
</dbReference>
<keyword evidence="9" id="KW-1185">Reference proteome</keyword>
<reference evidence="8 9" key="1">
    <citation type="submission" date="2019-03" db="EMBL/GenBank/DDBJ databases">
        <title>Draft genome sequences of novel Actinobacteria.</title>
        <authorList>
            <person name="Sahin N."/>
            <person name="Ay H."/>
            <person name="Saygin H."/>
        </authorList>
    </citation>
    <scope>NUCLEOTIDE SEQUENCE [LARGE SCALE GENOMIC DNA]</scope>
    <source>
        <strain evidence="8 9">7K502</strain>
    </source>
</reference>
<dbReference type="PANTHER" id="PTHR33884">
    <property type="entry name" value="UPF0410 PROTEIN YMGE"/>
    <property type="match status" value="1"/>
</dbReference>
<comment type="subcellular location">
    <subcellularLocation>
        <location evidence="1">Cell membrane</location>
        <topology evidence="1">Multi-pass membrane protein</topology>
    </subcellularLocation>
</comment>
<dbReference type="RefSeq" id="WP_132485082.1">
    <property type="nucleotide sequence ID" value="NZ_SMKW01000015.1"/>
</dbReference>
<evidence type="ECO:0000256" key="1">
    <source>
        <dbReference type="ARBA" id="ARBA00004651"/>
    </source>
</evidence>
<keyword evidence="6 7" id="KW-0472">Membrane</keyword>
<evidence type="ECO:0000256" key="5">
    <source>
        <dbReference type="ARBA" id="ARBA00022989"/>
    </source>
</evidence>
<evidence type="ECO:0000256" key="6">
    <source>
        <dbReference type="ARBA" id="ARBA00023136"/>
    </source>
</evidence>
<dbReference type="Pfam" id="PF04226">
    <property type="entry name" value="Transgly_assoc"/>
    <property type="match status" value="1"/>
</dbReference>
<gene>
    <name evidence="8" type="ORF">E1288_14085</name>
</gene>
<dbReference type="AlphaFoldDB" id="A0A4R4Z453"/>
<evidence type="ECO:0000313" key="9">
    <source>
        <dbReference type="Proteomes" id="UP000294947"/>
    </source>
</evidence>
<dbReference type="EMBL" id="SMKW01000015">
    <property type="protein sequence ID" value="TDD51699.1"/>
    <property type="molecule type" value="Genomic_DNA"/>
</dbReference>
<evidence type="ECO:0000256" key="4">
    <source>
        <dbReference type="ARBA" id="ARBA00022692"/>
    </source>
</evidence>
<dbReference type="InterPro" id="IPR007341">
    <property type="entry name" value="Transgly_assoc"/>
</dbReference>
<evidence type="ECO:0000256" key="2">
    <source>
        <dbReference type="ARBA" id="ARBA00011006"/>
    </source>
</evidence>
<keyword evidence="5 7" id="KW-1133">Transmembrane helix</keyword>
<evidence type="ECO:0000256" key="7">
    <source>
        <dbReference type="SAM" id="Phobius"/>
    </source>
</evidence>
<protein>
    <submittedName>
        <fullName evidence="8">GlsB/YeaQ/YmgE family stress response membrane protein</fullName>
    </submittedName>
</protein>
<evidence type="ECO:0000313" key="8">
    <source>
        <dbReference type="EMBL" id="TDD51699.1"/>
    </source>
</evidence>
<organism evidence="8 9">
    <name type="scientific">Saccharopolyspora elongata</name>
    <dbReference type="NCBI Taxonomy" id="2530387"/>
    <lineage>
        <taxon>Bacteria</taxon>
        <taxon>Bacillati</taxon>
        <taxon>Actinomycetota</taxon>
        <taxon>Actinomycetes</taxon>
        <taxon>Pseudonocardiales</taxon>
        <taxon>Pseudonocardiaceae</taxon>
        <taxon>Saccharopolyspora</taxon>
    </lineage>
</organism>
<name>A0A4R4Z453_9PSEU</name>
<feature type="transmembrane region" description="Helical" evidence="7">
    <location>
        <begin position="29"/>
        <end position="51"/>
    </location>
</feature>
<keyword evidence="3" id="KW-1003">Cell membrane</keyword>
<keyword evidence="4 7" id="KW-0812">Transmembrane</keyword>